<dbReference type="KEGG" id="gtt:GUITHDRAFT_117436"/>
<feature type="region of interest" description="Disordered" evidence="1">
    <location>
        <begin position="55"/>
        <end position="78"/>
    </location>
</feature>
<evidence type="ECO:0000313" key="2">
    <source>
        <dbReference type="EMBL" id="EKX36438.1"/>
    </source>
</evidence>
<dbReference type="PaxDb" id="55529-EKX36438"/>
<dbReference type="GeneID" id="17293152"/>
<dbReference type="Proteomes" id="UP000011087">
    <property type="component" value="Unassembled WGS sequence"/>
</dbReference>
<dbReference type="EnsemblProtists" id="EKX36438">
    <property type="protein sequence ID" value="EKX36438"/>
    <property type="gene ID" value="GUITHDRAFT_117436"/>
</dbReference>
<reference evidence="2 4" key="1">
    <citation type="journal article" date="2012" name="Nature">
        <title>Algal genomes reveal evolutionary mosaicism and the fate of nucleomorphs.</title>
        <authorList>
            <consortium name="DOE Joint Genome Institute"/>
            <person name="Curtis B.A."/>
            <person name="Tanifuji G."/>
            <person name="Burki F."/>
            <person name="Gruber A."/>
            <person name="Irimia M."/>
            <person name="Maruyama S."/>
            <person name="Arias M.C."/>
            <person name="Ball S.G."/>
            <person name="Gile G.H."/>
            <person name="Hirakawa Y."/>
            <person name="Hopkins J.F."/>
            <person name="Kuo A."/>
            <person name="Rensing S.A."/>
            <person name="Schmutz J."/>
            <person name="Symeonidi A."/>
            <person name="Elias M."/>
            <person name="Eveleigh R.J."/>
            <person name="Herman E.K."/>
            <person name="Klute M.J."/>
            <person name="Nakayama T."/>
            <person name="Obornik M."/>
            <person name="Reyes-Prieto A."/>
            <person name="Armbrust E.V."/>
            <person name="Aves S.J."/>
            <person name="Beiko R.G."/>
            <person name="Coutinho P."/>
            <person name="Dacks J.B."/>
            <person name="Durnford D.G."/>
            <person name="Fast N.M."/>
            <person name="Green B.R."/>
            <person name="Grisdale C.J."/>
            <person name="Hempel F."/>
            <person name="Henrissat B."/>
            <person name="Hoppner M.P."/>
            <person name="Ishida K."/>
            <person name="Kim E."/>
            <person name="Koreny L."/>
            <person name="Kroth P.G."/>
            <person name="Liu Y."/>
            <person name="Malik S.B."/>
            <person name="Maier U.G."/>
            <person name="McRose D."/>
            <person name="Mock T."/>
            <person name="Neilson J.A."/>
            <person name="Onodera N.T."/>
            <person name="Poole A.M."/>
            <person name="Pritham E.J."/>
            <person name="Richards T.A."/>
            <person name="Rocap G."/>
            <person name="Roy S.W."/>
            <person name="Sarai C."/>
            <person name="Schaack S."/>
            <person name="Shirato S."/>
            <person name="Slamovits C.H."/>
            <person name="Spencer D.F."/>
            <person name="Suzuki S."/>
            <person name="Worden A.Z."/>
            <person name="Zauner S."/>
            <person name="Barry K."/>
            <person name="Bell C."/>
            <person name="Bharti A.K."/>
            <person name="Crow J.A."/>
            <person name="Grimwood J."/>
            <person name="Kramer R."/>
            <person name="Lindquist E."/>
            <person name="Lucas S."/>
            <person name="Salamov A."/>
            <person name="McFadden G.I."/>
            <person name="Lane C.E."/>
            <person name="Keeling P.J."/>
            <person name="Gray M.W."/>
            <person name="Grigoriev I.V."/>
            <person name="Archibald J.M."/>
        </authorList>
    </citation>
    <scope>NUCLEOTIDE SEQUENCE</scope>
    <source>
        <strain evidence="2 4">CCMP2712</strain>
    </source>
</reference>
<gene>
    <name evidence="2" type="ORF">GUITHDRAFT_117436</name>
</gene>
<dbReference type="AlphaFoldDB" id="L1IJL0"/>
<accession>L1IJL0</accession>
<feature type="compositionally biased region" description="Basic and acidic residues" evidence="1">
    <location>
        <begin position="57"/>
        <end position="66"/>
    </location>
</feature>
<dbReference type="EMBL" id="JH993074">
    <property type="protein sequence ID" value="EKX36438.1"/>
    <property type="molecule type" value="Genomic_DNA"/>
</dbReference>
<organism evidence="2">
    <name type="scientific">Guillardia theta (strain CCMP2712)</name>
    <name type="common">Cryptophyte</name>
    <dbReference type="NCBI Taxonomy" id="905079"/>
    <lineage>
        <taxon>Eukaryota</taxon>
        <taxon>Cryptophyceae</taxon>
        <taxon>Pyrenomonadales</taxon>
        <taxon>Geminigeraceae</taxon>
        <taxon>Guillardia</taxon>
    </lineage>
</organism>
<sequence length="261" mass="29624">MVEHSDRKTLQDKNSFAETVGKTKLESVQKFRRKKILDKNLLNAVLSNLEVRASENLSEKGTETTHGKPQQSTDKERVSSKYTLTYAKSLYAVEEMKNTVATSKERKPAEMTLNEGAFADSMHHFCVLRFVHIVRVDKFQMTRNMRCFYKSHGGNPNESFMHLPGKGKGTIKSVQHPMHKGFKPTLVSLRQRGNSLARFESQAKFLFDSCTLQTRGFGGKQFRPSTSRNKDEANSLEDLHHAASLLLLSRDRCLNQQSAAK</sequence>
<evidence type="ECO:0000313" key="4">
    <source>
        <dbReference type="Proteomes" id="UP000011087"/>
    </source>
</evidence>
<proteinExistence type="predicted"/>
<evidence type="ECO:0000256" key="1">
    <source>
        <dbReference type="SAM" id="MobiDB-lite"/>
    </source>
</evidence>
<dbReference type="HOGENOM" id="CLU_1067294_0_0_1"/>
<evidence type="ECO:0000313" key="3">
    <source>
        <dbReference type="EnsemblProtists" id="EKX36438"/>
    </source>
</evidence>
<dbReference type="RefSeq" id="XP_005823418.1">
    <property type="nucleotide sequence ID" value="XM_005823361.1"/>
</dbReference>
<keyword evidence="4" id="KW-1185">Reference proteome</keyword>
<protein>
    <submittedName>
        <fullName evidence="2 3">Uncharacterized protein</fullName>
    </submittedName>
</protein>
<name>L1IJL0_GUITC</name>
<reference evidence="3" key="3">
    <citation type="submission" date="2016-03" db="UniProtKB">
        <authorList>
            <consortium name="EnsemblProtists"/>
        </authorList>
    </citation>
    <scope>IDENTIFICATION</scope>
</reference>
<reference evidence="4" key="2">
    <citation type="submission" date="2012-11" db="EMBL/GenBank/DDBJ databases">
        <authorList>
            <person name="Kuo A."/>
            <person name="Curtis B.A."/>
            <person name="Tanifuji G."/>
            <person name="Burki F."/>
            <person name="Gruber A."/>
            <person name="Irimia M."/>
            <person name="Maruyama S."/>
            <person name="Arias M.C."/>
            <person name="Ball S.G."/>
            <person name="Gile G.H."/>
            <person name="Hirakawa Y."/>
            <person name="Hopkins J.F."/>
            <person name="Rensing S.A."/>
            <person name="Schmutz J."/>
            <person name="Symeonidi A."/>
            <person name="Elias M."/>
            <person name="Eveleigh R.J."/>
            <person name="Herman E.K."/>
            <person name="Klute M.J."/>
            <person name="Nakayama T."/>
            <person name="Obornik M."/>
            <person name="Reyes-Prieto A."/>
            <person name="Armbrust E.V."/>
            <person name="Aves S.J."/>
            <person name="Beiko R.G."/>
            <person name="Coutinho P."/>
            <person name="Dacks J.B."/>
            <person name="Durnford D.G."/>
            <person name="Fast N.M."/>
            <person name="Green B.R."/>
            <person name="Grisdale C."/>
            <person name="Hempe F."/>
            <person name="Henrissat B."/>
            <person name="Hoppner M.P."/>
            <person name="Ishida K.-I."/>
            <person name="Kim E."/>
            <person name="Koreny L."/>
            <person name="Kroth P.G."/>
            <person name="Liu Y."/>
            <person name="Malik S.-B."/>
            <person name="Maier U.G."/>
            <person name="McRose D."/>
            <person name="Mock T."/>
            <person name="Neilson J.A."/>
            <person name="Onodera N.T."/>
            <person name="Poole A.M."/>
            <person name="Pritham E.J."/>
            <person name="Richards T.A."/>
            <person name="Rocap G."/>
            <person name="Roy S.W."/>
            <person name="Sarai C."/>
            <person name="Schaack S."/>
            <person name="Shirato S."/>
            <person name="Slamovits C.H."/>
            <person name="Spencer D.F."/>
            <person name="Suzuki S."/>
            <person name="Worden A.Z."/>
            <person name="Zauner S."/>
            <person name="Barry K."/>
            <person name="Bell C."/>
            <person name="Bharti A.K."/>
            <person name="Crow J.A."/>
            <person name="Grimwood J."/>
            <person name="Kramer R."/>
            <person name="Lindquist E."/>
            <person name="Lucas S."/>
            <person name="Salamov A."/>
            <person name="McFadden G.I."/>
            <person name="Lane C.E."/>
            <person name="Keeling P.J."/>
            <person name="Gray M.W."/>
            <person name="Grigoriev I.V."/>
            <person name="Archibald J.M."/>
        </authorList>
    </citation>
    <scope>NUCLEOTIDE SEQUENCE</scope>
    <source>
        <strain evidence="4">CCMP2712</strain>
    </source>
</reference>